<organism evidence="2 3">
    <name type="scientific">Eschrichtius robustus</name>
    <name type="common">California gray whale</name>
    <name type="synonym">Eschrichtius gibbosus</name>
    <dbReference type="NCBI Taxonomy" id="9764"/>
    <lineage>
        <taxon>Eukaryota</taxon>
        <taxon>Metazoa</taxon>
        <taxon>Chordata</taxon>
        <taxon>Craniata</taxon>
        <taxon>Vertebrata</taxon>
        <taxon>Euteleostomi</taxon>
        <taxon>Mammalia</taxon>
        <taxon>Eutheria</taxon>
        <taxon>Laurasiatheria</taxon>
        <taxon>Artiodactyla</taxon>
        <taxon>Whippomorpha</taxon>
        <taxon>Cetacea</taxon>
        <taxon>Mysticeti</taxon>
        <taxon>Eschrichtiidae</taxon>
        <taxon>Eschrichtius</taxon>
    </lineage>
</organism>
<keyword evidence="3" id="KW-1185">Reference proteome</keyword>
<evidence type="ECO:0000313" key="2">
    <source>
        <dbReference type="EMBL" id="KAJ8789294.1"/>
    </source>
</evidence>
<accession>A0AB34HCB1</accession>
<evidence type="ECO:0000313" key="3">
    <source>
        <dbReference type="Proteomes" id="UP001159641"/>
    </source>
</evidence>
<protein>
    <submittedName>
        <fullName evidence="2">Uncharacterized protein</fullName>
    </submittedName>
</protein>
<comment type="caution">
    <text evidence="2">The sequence shown here is derived from an EMBL/GenBank/DDBJ whole genome shotgun (WGS) entry which is preliminary data.</text>
</comment>
<evidence type="ECO:0000256" key="1">
    <source>
        <dbReference type="SAM" id="MobiDB-lite"/>
    </source>
</evidence>
<dbReference type="AlphaFoldDB" id="A0AB34HCB1"/>
<feature type="region of interest" description="Disordered" evidence="1">
    <location>
        <begin position="1"/>
        <end position="30"/>
    </location>
</feature>
<dbReference type="Proteomes" id="UP001159641">
    <property type="component" value="Unassembled WGS sequence"/>
</dbReference>
<proteinExistence type="predicted"/>
<reference evidence="2 3" key="1">
    <citation type="submission" date="2022-11" db="EMBL/GenBank/DDBJ databases">
        <title>Whole genome sequence of Eschrichtius robustus ER-17-0199.</title>
        <authorList>
            <person name="Bruniche-Olsen A."/>
            <person name="Black A.N."/>
            <person name="Fields C.J."/>
            <person name="Walden K."/>
            <person name="Dewoody J.A."/>
        </authorList>
    </citation>
    <scope>NUCLEOTIDE SEQUENCE [LARGE SCALE GENOMIC DNA]</scope>
    <source>
        <strain evidence="2">ER-17-0199</strain>
        <tissue evidence="2">Blubber</tissue>
    </source>
</reference>
<dbReference type="EMBL" id="JAIQCJ010001425">
    <property type="protein sequence ID" value="KAJ8789294.1"/>
    <property type="molecule type" value="Genomic_DNA"/>
</dbReference>
<sequence length="124" mass="14243">MDIQPRHMSSMDPGRVETEPQSTSFEISRDEVEDGSVVLDSCEVSTENNQSSRFPKPELEIQFTPLQPNKMSVKHLGCTSPVTVKIPKARKRKSNEIEEILMDHKVKESDHQILKRRLRTKTVK</sequence>
<gene>
    <name evidence="2" type="ORF">J1605_021821</name>
</gene>
<name>A0AB34HCB1_ESCRO</name>